<dbReference type="EMBL" id="FRAE01000004">
    <property type="protein sequence ID" value="SHJ42537.1"/>
    <property type="molecule type" value="Genomic_DNA"/>
</dbReference>
<proteinExistence type="predicted"/>
<evidence type="ECO:0000313" key="5">
    <source>
        <dbReference type="EMBL" id="SHJ42537.1"/>
    </source>
</evidence>
<organism evidence="5 6">
    <name type="scientific">Tepidibacter formicigenes DSM 15518</name>
    <dbReference type="NCBI Taxonomy" id="1123349"/>
    <lineage>
        <taxon>Bacteria</taxon>
        <taxon>Bacillati</taxon>
        <taxon>Bacillota</taxon>
        <taxon>Clostridia</taxon>
        <taxon>Peptostreptococcales</taxon>
        <taxon>Peptostreptococcaceae</taxon>
        <taxon>Tepidibacter</taxon>
    </lineage>
</organism>
<name>A0A1M6J7D4_9FIRM</name>
<gene>
    <name evidence="5" type="ORF">SAMN02744037_00004</name>
</gene>
<reference evidence="6" key="1">
    <citation type="submission" date="2016-11" db="EMBL/GenBank/DDBJ databases">
        <authorList>
            <person name="Varghese N."/>
            <person name="Submissions S."/>
        </authorList>
    </citation>
    <scope>NUCLEOTIDE SEQUENCE [LARGE SCALE GENOMIC DNA]</scope>
    <source>
        <strain evidence="6">DSM 15518</strain>
    </source>
</reference>
<dbReference type="GO" id="GO:0003700">
    <property type="term" value="F:DNA-binding transcription factor activity"/>
    <property type="evidence" value="ECO:0007669"/>
    <property type="project" value="InterPro"/>
</dbReference>
<dbReference type="Proteomes" id="UP000242497">
    <property type="component" value="Unassembled WGS sequence"/>
</dbReference>
<keyword evidence="2" id="KW-0238">DNA-binding</keyword>
<protein>
    <submittedName>
        <fullName evidence="5">Transcriptional regulator, GntR family</fullName>
    </submittedName>
</protein>
<evidence type="ECO:0000256" key="3">
    <source>
        <dbReference type="ARBA" id="ARBA00023163"/>
    </source>
</evidence>
<evidence type="ECO:0000256" key="2">
    <source>
        <dbReference type="ARBA" id="ARBA00023125"/>
    </source>
</evidence>
<evidence type="ECO:0000259" key="4">
    <source>
        <dbReference type="PROSITE" id="PS50949"/>
    </source>
</evidence>
<dbReference type="GO" id="GO:0003677">
    <property type="term" value="F:DNA binding"/>
    <property type="evidence" value="ECO:0007669"/>
    <property type="project" value="UniProtKB-KW"/>
</dbReference>
<dbReference type="PANTHER" id="PTHR38445:SF6">
    <property type="entry name" value="GNTR-FAMILY TRANSCRIPTIONAL REGULATOR"/>
    <property type="match status" value="1"/>
</dbReference>
<keyword evidence="6" id="KW-1185">Reference proteome</keyword>
<dbReference type="PANTHER" id="PTHR38445">
    <property type="entry name" value="HTH-TYPE TRANSCRIPTIONAL REPRESSOR YTRA"/>
    <property type="match status" value="1"/>
</dbReference>
<dbReference type="RefSeq" id="WP_072886366.1">
    <property type="nucleotide sequence ID" value="NZ_FRAE01000004.1"/>
</dbReference>
<dbReference type="OrthoDB" id="163333at2"/>
<dbReference type="STRING" id="1123349.SAMN02744037_00004"/>
<dbReference type="Pfam" id="PF00392">
    <property type="entry name" value="GntR"/>
    <property type="match status" value="1"/>
</dbReference>
<dbReference type="SUPFAM" id="SSF46785">
    <property type="entry name" value="Winged helix' DNA-binding domain"/>
    <property type="match status" value="1"/>
</dbReference>
<dbReference type="AlphaFoldDB" id="A0A1M6J7D4"/>
<feature type="domain" description="HTH gntR-type" evidence="4">
    <location>
        <begin position="7"/>
        <end position="75"/>
    </location>
</feature>
<sequence length="119" mass="13967">MEFNNSKPIYLQIIEDIKKKLIRKEIKPGDKIPSQRELAKNIKVNPNTVQRAYREMESMGLVKTLRGQGTFISDEEELLNEIKKEMASEVLIKFIQEMRSLGFKDDEVINLIKSWQEKI</sequence>
<dbReference type="InterPro" id="IPR036388">
    <property type="entry name" value="WH-like_DNA-bd_sf"/>
</dbReference>
<keyword evidence="1" id="KW-0805">Transcription regulation</keyword>
<dbReference type="PROSITE" id="PS50949">
    <property type="entry name" value="HTH_GNTR"/>
    <property type="match status" value="1"/>
</dbReference>
<dbReference type="InterPro" id="IPR036390">
    <property type="entry name" value="WH_DNA-bd_sf"/>
</dbReference>
<dbReference type="InterPro" id="IPR000524">
    <property type="entry name" value="Tscrpt_reg_HTH_GntR"/>
</dbReference>
<dbReference type="SMART" id="SM00345">
    <property type="entry name" value="HTH_GNTR"/>
    <property type="match status" value="1"/>
</dbReference>
<evidence type="ECO:0000313" key="6">
    <source>
        <dbReference type="Proteomes" id="UP000242497"/>
    </source>
</evidence>
<dbReference type="Gene3D" id="1.10.10.10">
    <property type="entry name" value="Winged helix-like DNA-binding domain superfamily/Winged helix DNA-binding domain"/>
    <property type="match status" value="1"/>
</dbReference>
<dbReference type="CDD" id="cd07377">
    <property type="entry name" value="WHTH_GntR"/>
    <property type="match status" value="1"/>
</dbReference>
<accession>A0A1M6J7D4</accession>
<keyword evidence="3" id="KW-0804">Transcription</keyword>
<evidence type="ECO:0000256" key="1">
    <source>
        <dbReference type="ARBA" id="ARBA00023015"/>
    </source>
</evidence>